<proteinExistence type="predicted"/>
<evidence type="ECO:0000313" key="2">
    <source>
        <dbReference type="Proteomes" id="UP000634136"/>
    </source>
</evidence>
<reference evidence="1" key="1">
    <citation type="submission" date="2020-09" db="EMBL/GenBank/DDBJ databases">
        <title>Genome-Enabled Discovery of Anthraquinone Biosynthesis in Senna tora.</title>
        <authorList>
            <person name="Kang S.-H."/>
            <person name="Pandey R.P."/>
            <person name="Lee C.-M."/>
            <person name="Sim J.-S."/>
            <person name="Jeong J.-T."/>
            <person name="Choi B.-S."/>
            <person name="Jung M."/>
            <person name="Ginzburg D."/>
            <person name="Zhao K."/>
            <person name="Won S.Y."/>
            <person name="Oh T.-J."/>
            <person name="Yu Y."/>
            <person name="Kim N.-H."/>
            <person name="Lee O.R."/>
            <person name="Lee T.-H."/>
            <person name="Bashyal P."/>
            <person name="Kim T.-S."/>
            <person name="Lee W.-H."/>
            <person name="Kawkins C."/>
            <person name="Kim C.-K."/>
            <person name="Kim J.S."/>
            <person name="Ahn B.O."/>
            <person name="Rhee S.Y."/>
            <person name="Sohng J.K."/>
        </authorList>
    </citation>
    <scope>NUCLEOTIDE SEQUENCE</scope>
    <source>
        <tissue evidence="1">Leaf</tissue>
    </source>
</reference>
<accession>A0A834SRC5</accession>
<name>A0A834SRC5_9FABA</name>
<dbReference type="Proteomes" id="UP000634136">
    <property type="component" value="Unassembled WGS sequence"/>
</dbReference>
<gene>
    <name evidence="1" type="ORF">G2W53_039686</name>
</gene>
<organism evidence="1 2">
    <name type="scientific">Senna tora</name>
    <dbReference type="NCBI Taxonomy" id="362788"/>
    <lineage>
        <taxon>Eukaryota</taxon>
        <taxon>Viridiplantae</taxon>
        <taxon>Streptophyta</taxon>
        <taxon>Embryophyta</taxon>
        <taxon>Tracheophyta</taxon>
        <taxon>Spermatophyta</taxon>
        <taxon>Magnoliopsida</taxon>
        <taxon>eudicotyledons</taxon>
        <taxon>Gunneridae</taxon>
        <taxon>Pentapetalae</taxon>
        <taxon>rosids</taxon>
        <taxon>fabids</taxon>
        <taxon>Fabales</taxon>
        <taxon>Fabaceae</taxon>
        <taxon>Caesalpinioideae</taxon>
        <taxon>Cassia clade</taxon>
        <taxon>Senna</taxon>
    </lineage>
</organism>
<dbReference type="AlphaFoldDB" id="A0A834SRC5"/>
<keyword evidence="2" id="KW-1185">Reference proteome</keyword>
<dbReference type="EMBL" id="JAAIUW010000012">
    <property type="protein sequence ID" value="KAF7807525.1"/>
    <property type="molecule type" value="Genomic_DNA"/>
</dbReference>
<sequence>MIMMIINELGDDHKYEAFREARTMSWRQALGITGRICRKSPPNTTTLPLNACLDDLDCAFALYLVAFYPMPQNNVDVPWVPHPI</sequence>
<evidence type="ECO:0000313" key="1">
    <source>
        <dbReference type="EMBL" id="KAF7807525.1"/>
    </source>
</evidence>
<comment type="caution">
    <text evidence="1">The sequence shown here is derived from an EMBL/GenBank/DDBJ whole genome shotgun (WGS) entry which is preliminary data.</text>
</comment>
<protein>
    <submittedName>
        <fullName evidence="1">Uncharacterized protein</fullName>
    </submittedName>
</protein>